<dbReference type="GO" id="GO:0030649">
    <property type="term" value="P:aminoglycoside antibiotic catabolic process"/>
    <property type="evidence" value="ECO:0007669"/>
    <property type="project" value="TreeGrafter"/>
</dbReference>
<dbReference type="Gene3D" id="3.40.630.30">
    <property type="match status" value="2"/>
</dbReference>
<dbReference type="InterPro" id="IPR036527">
    <property type="entry name" value="SCP2_sterol-bd_dom_sf"/>
</dbReference>
<dbReference type="Pfam" id="PF13530">
    <property type="entry name" value="SCP2_2"/>
    <property type="match status" value="1"/>
</dbReference>
<feature type="domain" description="Enhanced intracellular survival protein" evidence="1">
    <location>
        <begin position="317"/>
        <end position="414"/>
    </location>
</feature>
<dbReference type="InterPro" id="IPR041380">
    <property type="entry name" value="Acetyltransf_17"/>
</dbReference>
<evidence type="ECO:0000313" key="4">
    <source>
        <dbReference type="Proteomes" id="UP000502035"/>
    </source>
</evidence>
<accession>A0A6G7YCU4</accession>
<evidence type="ECO:0000313" key="3">
    <source>
        <dbReference type="EMBL" id="QIK74496.1"/>
    </source>
</evidence>
<dbReference type="EMBL" id="CP049866">
    <property type="protein sequence ID" value="QIK74496.1"/>
    <property type="molecule type" value="Genomic_DNA"/>
</dbReference>
<dbReference type="PANTHER" id="PTHR37817">
    <property type="entry name" value="N-ACETYLTRANSFERASE EIS"/>
    <property type="match status" value="1"/>
</dbReference>
<keyword evidence="3" id="KW-0808">Transferase</keyword>
<dbReference type="InterPro" id="IPR051554">
    <property type="entry name" value="Acetyltransferase_Eis"/>
</dbReference>
<protein>
    <submittedName>
        <fullName evidence="3">GNAT family N-acetyltransferase</fullName>
    </submittedName>
</protein>
<dbReference type="SUPFAM" id="SSF55729">
    <property type="entry name" value="Acyl-CoA N-acyltransferases (Nat)"/>
    <property type="match status" value="1"/>
</dbReference>
<dbReference type="PANTHER" id="PTHR37817:SF1">
    <property type="entry name" value="N-ACETYLTRANSFERASE EIS"/>
    <property type="match status" value="1"/>
</dbReference>
<keyword evidence="4" id="KW-1185">Reference proteome</keyword>
<feature type="domain" description="Eis-like acetyltransferase" evidence="2">
    <location>
        <begin position="219"/>
        <end position="303"/>
    </location>
</feature>
<dbReference type="KEGG" id="npi:G7071_02650"/>
<name>A0A6G7YCU4_9ACTN</name>
<organism evidence="3 4">
    <name type="scientific">Nocardioides piscis</name>
    <dbReference type="NCBI Taxonomy" id="2714938"/>
    <lineage>
        <taxon>Bacteria</taxon>
        <taxon>Bacillati</taxon>
        <taxon>Actinomycetota</taxon>
        <taxon>Actinomycetes</taxon>
        <taxon>Propionibacteriales</taxon>
        <taxon>Nocardioidaceae</taxon>
        <taxon>Nocardioides</taxon>
    </lineage>
</organism>
<dbReference type="SUPFAM" id="SSF55718">
    <property type="entry name" value="SCP-like"/>
    <property type="match status" value="1"/>
</dbReference>
<dbReference type="Gene3D" id="3.30.1050.10">
    <property type="entry name" value="SCP2 sterol-binding domain"/>
    <property type="match status" value="1"/>
</dbReference>
<dbReference type="AlphaFoldDB" id="A0A6G7YCU4"/>
<evidence type="ECO:0000259" key="1">
    <source>
        <dbReference type="Pfam" id="PF13530"/>
    </source>
</evidence>
<dbReference type="GO" id="GO:0034069">
    <property type="term" value="F:aminoglycoside N-acetyltransferase activity"/>
    <property type="evidence" value="ECO:0007669"/>
    <property type="project" value="TreeGrafter"/>
</dbReference>
<sequence length="419" mass="45152">MDYDFAILDPHDESEDNVAALTAWVKTVSHGFHEGTPGELPLKIWLDTMRADDQRVSGAWLPAGEFGAGPNPVATFTSFDKTLNAGLELVDLHMITDVTVSPAHRRQGLLRRLMVDDLAQSTAPVAALTVSEASIYGRFGFGAATFRRHIEVETTPRFAWRTYADKGRVEMLEPADMWPVVSDLFERFHATTRGSVARHSAYRAFMTGEVDPATGSPATKLRGAVHLSPAGEPDGYVQWQVEDYEPGKPTPLRASLLALGDEAHLGLWQFLAGIDLTQRVVDRASRLDDVLDWSLTNADLVSVKDVYSHIWIRVLDVPRALAARPWFADDSIVLGVDDPLGHAGGAFRIDARDGRAVITSTTGEPDVSMSAETLGSLYLGGVAVGTLARAGRVTGSSGAVARLAALMDGGAAPYGLTSF</sequence>
<dbReference type="RefSeq" id="WP_166314590.1">
    <property type="nucleotide sequence ID" value="NZ_CP049866.1"/>
</dbReference>
<dbReference type="InterPro" id="IPR025559">
    <property type="entry name" value="Eis_dom"/>
</dbReference>
<dbReference type="Proteomes" id="UP000502035">
    <property type="component" value="Chromosome"/>
</dbReference>
<dbReference type="Pfam" id="PF13527">
    <property type="entry name" value="Acetyltransf_9"/>
    <property type="match status" value="1"/>
</dbReference>
<gene>
    <name evidence="3" type="ORF">G7071_02650</name>
</gene>
<dbReference type="Pfam" id="PF17668">
    <property type="entry name" value="Acetyltransf_17"/>
    <property type="match status" value="1"/>
</dbReference>
<reference evidence="3 4" key="1">
    <citation type="submission" date="2020-03" db="EMBL/GenBank/DDBJ databases">
        <title>Nocardioides sp. nov., isolated from fish.</title>
        <authorList>
            <person name="Hyun D.-W."/>
            <person name="Bae J.-W."/>
        </authorList>
    </citation>
    <scope>NUCLEOTIDE SEQUENCE [LARGE SCALE GENOMIC DNA]</scope>
    <source>
        <strain evidence="3 4">HDW12A</strain>
    </source>
</reference>
<evidence type="ECO:0000259" key="2">
    <source>
        <dbReference type="Pfam" id="PF17668"/>
    </source>
</evidence>
<proteinExistence type="predicted"/>
<dbReference type="InterPro" id="IPR016181">
    <property type="entry name" value="Acyl_CoA_acyltransferase"/>
</dbReference>